<feature type="transmembrane region" description="Helical" evidence="6">
    <location>
        <begin position="198"/>
        <end position="218"/>
    </location>
</feature>
<dbReference type="EMBL" id="JBDKWZ010000005">
    <property type="protein sequence ID" value="MEN7548437.1"/>
    <property type="molecule type" value="Genomic_DNA"/>
</dbReference>
<evidence type="ECO:0000256" key="3">
    <source>
        <dbReference type="ARBA" id="ARBA00022692"/>
    </source>
</evidence>
<dbReference type="PROSITE" id="PS50850">
    <property type="entry name" value="MFS"/>
    <property type="match status" value="1"/>
</dbReference>
<feature type="transmembrane region" description="Helical" evidence="6">
    <location>
        <begin position="66"/>
        <end position="89"/>
    </location>
</feature>
<keyword evidence="3 6" id="KW-0812">Transmembrane</keyword>
<keyword evidence="9" id="KW-1185">Reference proteome</keyword>
<dbReference type="Gene3D" id="1.20.1250.20">
    <property type="entry name" value="MFS general substrate transporter like domains"/>
    <property type="match status" value="2"/>
</dbReference>
<accession>A0AAW9S4H4</accession>
<dbReference type="PANTHER" id="PTHR23519:SF1">
    <property type="entry name" value="AUTOPHAGY-RELATED PROTEIN 22"/>
    <property type="match status" value="1"/>
</dbReference>
<dbReference type="Proteomes" id="UP001403385">
    <property type="component" value="Unassembled WGS sequence"/>
</dbReference>
<feature type="transmembrane region" description="Helical" evidence="6">
    <location>
        <begin position="406"/>
        <end position="424"/>
    </location>
</feature>
<organism evidence="8 9">
    <name type="scientific">Rapidithrix thailandica</name>
    <dbReference type="NCBI Taxonomy" id="413964"/>
    <lineage>
        <taxon>Bacteria</taxon>
        <taxon>Pseudomonadati</taxon>
        <taxon>Bacteroidota</taxon>
        <taxon>Cytophagia</taxon>
        <taxon>Cytophagales</taxon>
        <taxon>Flammeovirgaceae</taxon>
        <taxon>Rapidithrix</taxon>
    </lineage>
</organism>
<feature type="transmembrane region" description="Helical" evidence="6">
    <location>
        <begin position="288"/>
        <end position="307"/>
    </location>
</feature>
<feature type="transmembrane region" description="Helical" evidence="6">
    <location>
        <begin position="319"/>
        <end position="336"/>
    </location>
</feature>
<evidence type="ECO:0000313" key="8">
    <source>
        <dbReference type="EMBL" id="MEN7548437.1"/>
    </source>
</evidence>
<evidence type="ECO:0000256" key="6">
    <source>
        <dbReference type="SAM" id="Phobius"/>
    </source>
</evidence>
<evidence type="ECO:0000259" key="7">
    <source>
        <dbReference type="PROSITE" id="PS50850"/>
    </source>
</evidence>
<comment type="caution">
    <text evidence="8">The sequence shown here is derived from an EMBL/GenBank/DDBJ whole genome shotgun (WGS) entry which is preliminary data.</text>
</comment>
<evidence type="ECO:0000256" key="4">
    <source>
        <dbReference type="ARBA" id="ARBA00022989"/>
    </source>
</evidence>
<feature type="domain" description="Major facilitator superfamily (MFS) profile" evidence="7">
    <location>
        <begin position="251"/>
        <end position="442"/>
    </location>
</feature>
<keyword evidence="4 6" id="KW-1133">Transmembrane helix</keyword>
<feature type="transmembrane region" description="Helical" evidence="6">
    <location>
        <begin position="101"/>
        <end position="117"/>
    </location>
</feature>
<evidence type="ECO:0000256" key="1">
    <source>
        <dbReference type="ARBA" id="ARBA00004127"/>
    </source>
</evidence>
<feature type="transmembrane region" description="Helical" evidence="6">
    <location>
        <begin position="123"/>
        <end position="145"/>
    </location>
</feature>
<comment type="subcellular location">
    <subcellularLocation>
        <location evidence="1">Endomembrane system</location>
        <topology evidence="1">Multi-pass membrane protein</topology>
    </subcellularLocation>
</comment>
<dbReference type="AlphaFoldDB" id="A0AAW9S4H4"/>
<keyword evidence="5 6" id="KW-0472">Membrane</keyword>
<dbReference type="SUPFAM" id="SSF103473">
    <property type="entry name" value="MFS general substrate transporter"/>
    <property type="match status" value="1"/>
</dbReference>
<keyword evidence="2" id="KW-0813">Transport</keyword>
<name>A0AAW9S4H4_9BACT</name>
<sequence>MTEKLLPKNHPKLVNAWCSYDWANSVYNLIITSTIFPVYYGASTEAIFGDDGIIPFFGWEVKNTVIYSYAISFSFMVIVFLSPILSGIADYSGKKKRFMKFFTYLGSLSCMSLYFFTGENVEYGLLCSVLASIGYAGSLVFYNAFLPEISTQDQMDRISARGFSMGYIGSVVLLLVNLVMITQFETFGFADKTAATKISFLMVGVWWMGFAQIGFYFLKDKPTGHKVSSEVFGKGFKELKKVFGQIQSKQAMIRFLLAFFLYSMGVQTVMLLAPLFGQSEVGMEGDSLILTVLILQLVAIVGAILFAKISDKKGNKFSISITLVIWILVCLLGSMLTSETHFYILAGFLGLVMGGVQSMSRSTYSKMIPNDHPDTASFFSFYDITEKLAIVIGTLTFGFVDQLTNMRNSLVAMSAFFILGLILLTRAKLPKGKEEEVEQVVS</sequence>
<protein>
    <submittedName>
        <fullName evidence="8">MFS transporter</fullName>
    </submittedName>
</protein>
<dbReference type="Pfam" id="PF11700">
    <property type="entry name" value="ATG22"/>
    <property type="match status" value="1"/>
</dbReference>
<dbReference type="RefSeq" id="WP_346821216.1">
    <property type="nucleotide sequence ID" value="NZ_JBDKWZ010000005.1"/>
</dbReference>
<dbReference type="InterPro" id="IPR050495">
    <property type="entry name" value="ATG22/LtaA_families"/>
</dbReference>
<reference evidence="8 9" key="1">
    <citation type="submission" date="2024-04" db="EMBL/GenBank/DDBJ databases">
        <title>Novel genus in family Flammeovirgaceae.</title>
        <authorList>
            <person name="Nguyen T.H."/>
            <person name="Vuong T.Q."/>
            <person name="Le H."/>
            <person name="Kim S.-G."/>
        </authorList>
    </citation>
    <scope>NUCLEOTIDE SEQUENCE [LARGE SCALE GENOMIC DNA]</scope>
    <source>
        <strain evidence="8 9">JCM 23209</strain>
    </source>
</reference>
<dbReference type="InterPro" id="IPR020846">
    <property type="entry name" value="MFS_dom"/>
</dbReference>
<feature type="transmembrane region" description="Helical" evidence="6">
    <location>
        <begin position="381"/>
        <end position="400"/>
    </location>
</feature>
<evidence type="ECO:0000313" key="9">
    <source>
        <dbReference type="Proteomes" id="UP001403385"/>
    </source>
</evidence>
<feature type="transmembrane region" description="Helical" evidence="6">
    <location>
        <begin position="255"/>
        <end position="276"/>
    </location>
</feature>
<evidence type="ECO:0000256" key="5">
    <source>
        <dbReference type="ARBA" id="ARBA00023136"/>
    </source>
</evidence>
<feature type="transmembrane region" description="Helical" evidence="6">
    <location>
        <begin position="166"/>
        <end position="186"/>
    </location>
</feature>
<gene>
    <name evidence="8" type="ORF">AAG747_10990</name>
</gene>
<dbReference type="GO" id="GO:0012505">
    <property type="term" value="C:endomembrane system"/>
    <property type="evidence" value="ECO:0007669"/>
    <property type="project" value="UniProtKB-SubCell"/>
</dbReference>
<dbReference type="InterPro" id="IPR036259">
    <property type="entry name" value="MFS_trans_sf"/>
</dbReference>
<dbReference type="InterPro" id="IPR024671">
    <property type="entry name" value="Atg22-like"/>
</dbReference>
<dbReference type="PANTHER" id="PTHR23519">
    <property type="entry name" value="AUTOPHAGY-RELATED PROTEIN 22"/>
    <property type="match status" value="1"/>
</dbReference>
<dbReference type="GO" id="GO:0022857">
    <property type="term" value="F:transmembrane transporter activity"/>
    <property type="evidence" value="ECO:0007669"/>
    <property type="project" value="InterPro"/>
</dbReference>
<feature type="transmembrane region" description="Helical" evidence="6">
    <location>
        <begin position="342"/>
        <end position="360"/>
    </location>
</feature>
<evidence type="ECO:0000256" key="2">
    <source>
        <dbReference type="ARBA" id="ARBA00022448"/>
    </source>
</evidence>
<proteinExistence type="predicted"/>